<evidence type="ECO:0000313" key="2">
    <source>
        <dbReference type="EMBL" id="OGD57302.1"/>
    </source>
</evidence>
<sequence length="70" mass="8285">MSRTSYIDFNVGAQSRIISKKVFQNKRSGSTKTLFRCFYLLAIFKLFIYGYLQSSLKIYKEKIDDQREIS</sequence>
<name>A0A1F5DQA0_9BACT</name>
<dbReference type="AlphaFoldDB" id="A0A1F5DQA0"/>
<evidence type="ECO:0000256" key="1">
    <source>
        <dbReference type="SAM" id="Phobius"/>
    </source>
</evidence>
<protein>
    <submittedName>
        <fullName evidence="2">Uncharacterized protein</fullName>
    </submittedName>
</protein>
<keyword evidence="1" id="KW-0812">Transmembrane</keyword>
<gene>
    <name evidence="2" type="ORF">A2V71_00505</name>
</gene>
<organism evidence="2 3">
    <name type="scientific">Candidatus Berkelbacteria bacterium RBG_13_40_8</name>
    <dbReference type="NCBI Taxonomy" id="1797467"/>
    <lineage>
        <taxon>Bacteria</taxon>
        <taxon>Candidatus Berkelbacteria</taxon>
    </lineage>
</organism>
<keyword evidence="1" id="KW-0472">Membrane</keyword>
<keyword evidence="1" id="KW-1133">Transmembrane helix</keyword>
<evidence type="ECO:0000313" key="3">
    <source>
        <dbReference type="Proteomes" id="UP000178764"/>
    </source>
</evidence>
<accession>A0A1F5DQA0</accession>
<comment type="caution">
    <text evidence="2">The sequence shown here is derived from an EMBL/GenBank/DDBJ whole genome shotgun (WGS) entry which is preliminary data.</text>
</comment>
<proteinExistence type="predicted"/>
<dbReference type="Proteomes" id="UP000178764">
    <property type="component" value="Unassembled WGS sequence"/>
</dbReference>
<feature type="transmembrane region" description="Helical" evidence="1">
    <location>
        <begin position="33"/>
        <end position="52"/>
    </location>
</feature>
<dbReference type="EMBL" id="MEZT01000003">
    <property type="protein sequence ID" value="OGD57302.1"/>
    <property type="molecule type" value="Genomic_DNA"/>
</dbReference>
<reference evidence="2 3" key="1">
    <citation type="journal article" date="2016" name="Nat. Commun.">
        <title>Thousands of microbial genomes shed light on interconnected biogeochemical processes in an aquifer system.</title>
        <authorList>
            <person name="Anantharaman K."/>
            <person name="Brown C.T."/>
            <person name="Hug L.A."/>
            <person name="Sharon I."/>
            <person name="Castelle C.J."/>
            <person name="Probst A.J."/>
            <person name="Thomas B.C."/>
            <person name="Singh A."/>
            <person name="Wilkins M.J."/>
            <person name="Karaoz U."/>
            <person name="Brodie E.L."/>
            <person name="Williams K.H."/>
            <person name="Hubbard S.S."/>
            <person name="Banfield J.F."/>
        </authorList>
    </citation>
    <scope>NUCLEOTIDE SEQUENCE [LARGE SCALE GENOMIC DNA]</scope>
</reference>